<name>A0ABU0JL40_9HYPH</name>
<organism evidence="2 3">
    <name type="scientific">Labrys wisconsinensis</name>
    <dbReference type="NCBI Taxonomy" id="425677"/>
    <lineage>
        <taxon>Bacteria</taxon>
        <taxon>Pseudomonadati</taxon>
        <taxon>Pseudomonadota</taxon>
        <taxon>Alphaproteobacteria</taxon>
        <taxon>Hyphomicrobiales</taxon>
        <taxon>Xanthobacteraceae</taxon>
        <taxon>Labrys</taxon>
    </lineage>
</organism>
<dbReference type="InterPro" id="IPR007332">
    <property type="entry name" value="DUF411"/>
</dbReference>
<keyword evidence="1" id="KW-0732">Signal</keyword>
<gene>
    <name evidence="2" type="ORF">QO011_006888</name>
</gene>
<reference evidence="2 3" key="1">
    <citation type="submission" date="2023-07" db="EMBL/GenBank/DDBJ databases">
        <title>Genomic Encyclopedia of Type Strains, Phase IV (KMG-IV): sequencing the most valuable type-strain genomes for metagenomic binning, comparative biology and taxonomic classification.</title>
        <authorList>
            <person name="Goeker M."/>
        </authorList>
    </citation>
    <scope>NUCLEOTIDE SEQUENCE [LARGE SCALE GENOMIC DNA]</scope>
    <source>
        <strain evidence="2 3">DSM 19619</strain>
    </source>
</reference>
<evidence type="ECO:0000256" key="1">
    <source>
        <dbReference type="SAM" id="SignalP"/>
    </source>
</evidence>
<sequence length="147" mass="15694">MHRRHFLLGGAAVMLLPVPAVADAAPRATLYKNPQCSCCEGYADYLRRNGFAVEVKPTNDLAEISRKAGVPEDLEGCHTTFIGRYVIDGHVPIDVVRKLLAEKPAIAGITLPGMPAGSPGMVGDKTEKFVIYAVTKDGKAPSVYATV</sequence>
<proteinExistence type="predicted"/>
<dbReference type="EMBL" id="JAUSVX010000018">
    <property type="protein sequence ID" value="MDQ0473852.1"/>
    <property type="molecule type" value="Genomic_DNA"/>
</dbReference>
<keyword evidence="3" id="KW-1185">Reference proteome</keyword>
<dbReference type="Pfam" id="PF04214">
    <property type="entry name" value="DUF411"/>
    <property type="match status" value="1"/>
</dbReference>
<evidence type="ECO:0008006" key="4">
    <source>
        <dbReference type="Google" id="ProtNLM"/>
    </source>
</evidence>
<comment type="caution">
    <text evidence="2">The sequence shown here is derived from an EMBL/GenBank/DDBJ whole genome shotgun (WGS) entry which is preliminary data.</text>
</comment>
<protein>
    <recommendedName>
        <fullName evidence="4">CopG family transcriptional regulator</fullName>
    </recommendedName>
</protein>
<evidence type="ECO:0000313" key="3">
    <source>
        <dbReference type="Proteomes" id="UP001242480"/>
    </source>
</evidence>
<evidence type="ECO:0000313" key="2">
    <source>
        <dbReference type="EMBL" id="MDQ0473852.1"/>
    </source>
</evidence>
<dbReference type="RefSeq" id="WP_307282540.1">
    <property type="nucleotide sequence ID" value="NZ_JAUSVX010000018.1"/>
</dbReference>
<feature type="signal peptide" evidence="1">
    <location>
        <begin position="1"/>
        <end position="22"/>
    </location>
</feature>
<dbReference type="Proteomes" id="UP001242480">
    <property type="component" value="Unassembled WGS sequence"/>
</dbReference>
<accession>A0ABU0JL40</accession>
<feature type="chain" id="PRO_5046116999" description="CopG family transcriptional regulator" evidence="1">
    <location>
        <begin position="23"/>
        <end position="147"/>
    </location>
</feature>